<dbReference type="OrthoDB" id="16820at2759"/>
<dbReference type="Proteomes" id="UP000803844">
    <property type="component" value="Unassembled WGS sequence"/>
</dbReference>
<sequence>VEQLPSSGVSVIVVGSGIGGLSAARELWRIGCDVRVLERRPQEILTGDRFLLGPSGISTLRKFPRLMRENNAIGEFPDYYVFKYDGTQLRKFPIREMLSESARAELPPGTAPQETSRPRIYAAMLSQLRRVGVLVEHGREVSSYFDDEENGAGVLLKDGTRLKADLVVAADGLQSRSCNLVYGKDVPVKPVGTAAFRASYPPELAADNAIIQEAYPADKAPQDMQLFVWRFQHELGWGAQRKDDGRSEESWERYSSPSRVLEFLAAHPELPPAVAEVIRLTPPGEAIDYQISMREPQATWTSPSGRIIQVGDAAHIYHPSSGAGATQALEDAASLASCVLLSGFDIPWATRVSNLLRFERTSCIQAFGLYSEAFRGKGQNLLRYSRWIVTHDAEAYARERFAEALDHLQKGTPFRNTNLPPGMVYRPWTADTLLAQKERGEPTVLDGDWS</sequence>
<dbReference type="GO" id="GO:0071949">
    <property type="term" value="F:FAD binding"/>
    <property type="evidence" value="ECO:0007669"/>
    <property type="project" value="InterPro"/>
</dbReference>
<dbReference type="RefSeq" id="XP_040770858.1">
    <property type="nucleotide sequence ID" value="XM_040915388.1"/>
</dbReference>
<dbReference type="AlphaFoldDB" id="A0A9P4XP85"/>
<keyword evidence="9" id="KW-1185">Reference proteome</keyword>
<dbReference type="PANTHER" id="PTHR13789:SF315">
    <property type="entry name" value="FAD-DEPENDENT MONOOXYGENASE MDPD"/>
    <property type="match status" value="1"/>
</dbReference>
<evidence type="ECO:0000313" key="9">
    <source>
        <dbReference type="Proteomes" id="UP000803844"/>
    </source>
</evidence>
<name>A0A9P4XP85_CRYP1</name>
<evidence type="ECO:0000313" key="8">
    <source>
        <dbReference type="EMBL" id="KAF3759879.1"/>
    </source>
</evidence>
<evidence type="ECO:0000256" key="1">
    <source>
        <dbReference type="ARBA" id="ARBA00001974"/>
    </source>
</evidence>
<evidence type="ECO:0000256" key="4">
    <source>
        <dbReference type="ARBA" id="ARBA00022827"/>
    </source>
</evidence>
<comment type="caution">
    <text evidence="8">The sequence shown here is derived from an EMBL/GenBank/DDBJ whole genome shotgun (WGS) entry which is preliminary data.</text>
</comment>
<reference evidence="8" key="1">
    <citation type="journal article" date="2020" name="Phytopathology">
        <title>Genome sequence of the chestnut blight fungus Cryphonectria parasitica EP155: A fundamental resource for an archetypical invasive plant pathogen.</title>
        <authorList>
            <person name="Crouch J.A."/>
            <person name="Dawe A."/>
            <person name="Aerts A."/>
            <person name="Barry K."/>
            <person name="Churchill A.C.L."/>
            <person name="Grimwood J."/>
            <person name="Hillman B."/>
            <person name="Milgroom M.G."/>
            <person name="Pangilinan J."/>
            <person name="Smith M."/>
            <person name="Salamov A."/>
            <person name="Schmutz J."/>
            <person name="Yadav J."/>
            <person name="Grigoriev I.V."/>
            <person name="Nuss D."/>
        </authorList>
    </citation>
    <scope>NUCLEOTIDE SEQUENCE</scope>
    <source>
        <strain evidence="8">EP155</strain>
    </source>
</reference>
<comment type="similarity">
    <text evidence="2">Belongs to the paxM FAD-dependent monooxygenase family.</text>
</comment>
<feature type="non-terminal residue" evidence="8">
    <location>
        <position position="450"/>
    </location>
</feature>
<evidence type="ECO:0000256" key="2">
    <source>
        <dbReference type="ARBA" id="ARBA00007992"/>
    </source>
</evidence>
<organism evidence="8 9">
    <name type="scientific">Cryphonectria parasitica (strain ATCC 38755 / EP155)</name>
    <dbReference type="NCBI Taxonomy" id="660469"/>
    <lineage>
        <taxon>Eukaryota</taxon>
        <taxon>Fungi</taxon>
        <taxon>Dikarya</taxon>
        <taxon>Ascomycota</taxon>
        <taxon>Pezizomycotina</taxon>
        <taxon>Sordariomycetes</taxon>
        <taxon>Sordariomycetidae</taxon>
        <taxon>Diaporthales</taxon>
        <taxon>Cryphonectriaceae</taxon>
        <taxon>Cryphonectria-Endothia species complex</taxon>
        <taxon>Cryphonectria</taxon>
    </lineage>
</organism>
<feature type="domain" description="FAD-binding" evidence="7">
    <location>
        <begin position="9"/>
        <end position="337"/>
    </location>
</feature>
<comment type="cofactor">
    <cofactor evidence="1">
        <name>FAD</name>
        <dbReference type="ChEBI" id="CHEBI:57692"/>
    </cofactor>
</comment>
<dbReference type="GO" id="GO:0004497">
    <property type="term" value="F:monooxygenase activity"/>
    <property type="evidence" value="ECO:0007669"/>
    <property type="project" value="UniProtKB-KW"/>
</dbReference>
<dbReference type="InterPro" id="IPR002938">
    <property type="entry name" value="FAD-bd"/>
</dbReference>
<dbReference type="SUPFAM" id="SSF51905">
    <property type="entry name" value="FAD/NAD(P)-binding domain"/>
    <property type="match status" value="1"/>
</dbReference>
<evidence type="ECO:0000256" key="3">
    <source>
        <dbReference type="ARBA" id="ARBA00022630"/>
    </source>
</evidence>
<gene>
    <name evidence="8" type="ORF">M406DRAFT_14143</name>
</gene>
<keyword evidence="4" id="KW-0274">FAD</keyword>
<dbReference type="InterPro" id="IPR050493">
    <property type="entry name" value="FAD-dep_Monooxygenase_BioMet"/>
</dbReference>
<dbReference type="Gene3D" id="3.50.50.60">
    <property type="entry name" value="FAD/NAD(P)-binding domain"/>
    <property type="match status" value="1"/>
</dbReference>
<dbReference type="Pfam" id="PF01494">
    <property type="entry name" value="FAD_binding_3"/>
    <property type="match status" value="1"/>
</dbReference>
<dbReference type="GeneID" id="63832517"/>
<keyword evidence="5" id="KW-0560">Oxidoreductase</keyword>
<proteinExistence type="inferred from homology"/>
<dbReference type="EMBL" id="MU032354">
    <property type="protein sequence ID" value="KAF3759879.1"/>
    <property type="molecule type" value="Genomic_DNA"/>
</dbReference>
<dbReference type="PRINTS" id="PR00420">
    <property type="entry name" value="RNGMNOXGNASE"/>
</dbReference>
<accession>A0A9P4XP85</accession>
<protein>
    <recommendedName>
        <fullName evidence="7">FAD-binding domain-containing protein</fullName>
    </recommendedName>
</protein>
<dbReference type="PANTHER" id="PTHR13789">
    <property type="entry name" value="MONOOXYGENASE"/>
    <property type="match status" value="1"/>
</dbReference>
<dbReference type="InterPro" id="IPR036188">
    <property type="entry name" value="FAD/NAD-bd_sf"/>
</dbReference>
<keyword evidence="3" id="KW-0285">Flavoprotein</keyword>
<evidence type="ECO:0000256" key="6">
    <source>
        <dbReference type="ARBA" id="ARBA00023033"/>
    </source>
</evidence>
<evidence type="ECO:0000259" key="7">
    <source>
        <dbReference type="Pfam" id="PF01494"/>
    </source>
</evidence>
<evidence type="ECO:0000256" key="5">
    <source>
        <dbReference type="ARBA" id="ARBA00023002"/>
    </source>
</evidence>
<keyword evidence="6" id="KW-0503">Monooxygenase</keyword>
<feature type="non-terminal residue" evidence="8">
    <location>
        <position position="1"/>
    </location>
</feature>